<evidence type="ECO:0000313" key="2">
    <source>
        <dbReference type="EMBL" id="CDJ50931.1"/>
    </source>
</evidence>
<reference evidence="2" key="1">
    <citation type="submission" date="2013-10" db="EMBL/GenBank/DDBJ databases">
        <title>Genomic analysis of the causative agents of coccidiosis in chickens.</title>
        <authorList>
            <person name="Reid A.J."/>
            <person name="Blake D."/>
            <person name="Billington K."/>
            <person name="Browne H."/>
            <person name="Dunn M."/>
            <person name="Hung S."/>
            <person name="Kawahara F."/>
            <person name="Miranda-Saavedra D."/>
            <person name="Mourier T."/>
            <person name="Nagra H."/>
            <person name="Otto T.D."/>
            <person name="Rawlings N."/>
            <person name="Sanchez A."/>
            <person name="Sanders M."/>
            <person name="Subramaniam C."/>
            <person name="Tay Y."/>
            <person name="Dear P."/>
            <person name="Doerig C."/>
            <person name="Gruber A."/>
            <person name="Parkinson J."/>
            <person name="Shirley M."/>
            <person name="Wan K.L."/>
            <person name="Berriman M."/>
            <person name="Tomley F."/>
            <person name="Pain A."/>
        </authorList>
    </citation>
    <scope>NUCLEOTIDE SEQUENCE [LARGE SCALE GENOMIC DNA]</scope>
    <source>
        <strain evidence="2">Houghton</strain>
    </source>
</reference>
<feature type="compositionally biased region" description="Polar residues" evidence="1">
    <location>
        <begin position="32"/>
        <end position="44"/>
    </location>
</feature>
<dbReference type="Proteomes" id="UP000030750">
    <property type="component" value="Unassembled WGS sequence"/>
</dbReference>
<dbReference type="AlphaFoldDB" id="U6LLB5"/>
<protein>
    <submittedName>
        <fullName evidence="2">Uncharacterized protein</fullName>
    </submittedName>
</protein>
<proteinExistence type="predicted"/>
<dbReference type="VEuPathDB" id="ToxoDB:EBH_0037670"/>
<dbReference type="EMBL" id="HG712503">
    <property type="protein sequence ID" value="CDJ50931.1"/>
    <property type="molecule type" value="Genomic_DNA"/>
</dbReference>
<name>U6LLB5_9EIME</name>
<gene>
    <name evidence="2" type="ORF">EBH_0037670</name>
</gene>
<reference evidence="2" key="2">
    <citation type="submission" date="2013-10" db="EMBL/GenBank/DDBJ databases">
        <authorList>
            <person name="Aslett M."/>
        </authorList>
    </citation>
    <scope>NUCLEOTIDE SEQUENCE [LARGE SCALE GENOMIC DNA]</scope>
    <source>
        <strain evidence="2">Houghton</strain>
    </source>
</reference>
<accession>U6LLB5</accession>
<evidence type="ECO:0000313" key="3">
    <source>
        <dbReference type="Proteomes" id="UP000030750"/>
    </source>
</evidence>
<sequence length="194" mass="21197">MEATRTCHQPSAEEWESVAAPVQSEEAVPEMGSSSKGKLSSQNKVMSKTRAEAYISGGGRSVYERFSGDSLVGPLPYDVVFGLDWLTEQKLKGGSRMNVPQKDPCSEQAYDLLAKQLAGMAWAQTAALLCPTPKGYECQTREEKKVPVVALLEQAIANVRALSDALQGPYIMLHLPETGMTVVLRFSDESEREL</sequence>
<evidence type="ECO:0000256" key="1">
    <source>
        <dbReference type="SAM" id="MobiDB-lite"/>
    </source>
</evidence>
<feature type="region of interest" description="Disordered" evidence="1">
    <location>
        <begin position="1"/>
        <end position="44"/>
    </location>
</feature>
<keyword evidence="3" id="KW-1185">Reference proteome</keyword>
<organism evidence="2 3">
    <name type="scientific">Eimeria brunetti</name>
    <dbReference type="NCBI Taxonomy" id="51314"/>
    <lineage>
        <taxon>Eukaryota</taxon>
        <taxon>Sar</taxon>
        <taxon>Alveolata</taxon>
        <taxon>Apicomplexa</taxon>
        <taxon>Conoidasida</taxon>
        <taxon>Coccidia</taxon>
        <taxon>Eucoccidiorida</taxon>
        <taxon>Eimeriorina</taxon>
        <taxon>Eimeriidae</taxon>
        <taxon>Eimeria</taxon>
    </lineage>
</organism>